<accession>A0A7V4E4C2</accession>
<evidence type="ECO:0000313" key="3">
    <source>
        <dbReference type="EMBL" id="HGL17802.1"/>
    </source>
</evidence>
<dbReference type="SUPFAM" id="SSF56317">
    <property type="entry name" value="Carbon-nitrogen hydrolase"/>
    <property type="match status" value="1"/>
</dbReference>
<sequence length="270" mass="30368">MRFLIGYLQYLPEKGNPEKNIEKVRSMLKDKDFDILVLPELAFSGYFYLTREEILPYADEGFNSTPALFLKELSRSKNALILCGFPEKAGDKLYNSQYAFLPSGDVVVYRKSHLFYKEKLLFAPGDTGPVIVEFKGAKVGMMVCFDWFFPEFSRILALKGAHLLALSANLVLPGLGQKGMFIRSVENRVFSIVANRVGTECSREGECLDFTGMSQIVSPKGEVLVQSGVKDEEVKIVFVDLKEAENKNVTSLNNAFKDRRIDLYGGLLNE</sequence>
<dbReference type="Pfam" id="PF00795">
    <property type="entry name" value="CN_hydrolase"/>
    <property type="match status" value="1"/>
</dbReference>
<dbReference type="InterPro" id="IPR036526">
    <property type="entry name" value="C-N_Hydrolase_sf"/>
</dbReference>
<keyword evidence="1" id="KW-0378">Hydrolase</keyword>
<dbReference type="PANTHER" id="PTHR43674:SF2">
    <property type="entry name" value="BETA-UREIDOPROPIONASE"/>
    <property type="match status" value="1"/>
</dbReference>
<dbReference type="EMBL" id="DTDJ01000036">
    <property type="protein sequence ID" value="HGL17802.1"/>
    <property type="molecule type" value="Genomic_DNA"/>
</dbReference>
<feature type="domain" description="CN hydrolase" evidence="2">
    <location>
        <begin position="3"/>
        <end position="241"/>
    </location>
</feature>
<reference evidence="3" key="1">
    <citation type="journal article" date="2020" name="mSystems">
        <title>Genome- and Community-Level Interaction Insights into Carbon Utilization and Element Cycling Functions of Hydrothermarchaeota in Hydrothermal Sediment.</title>
        <authorList>
            <person name="Zhou Z."/>
            <person name="Liu Y."/>
            <person name="Xu W."/>
            <person name="Pan J."/>
            <person name="Luo Z.H."/>
            <person name="Li M."/>
        </authorList>
    </citation>
    <scope>NUCLEOTIDE SEQUENCE [LARGE SCALE GENOMIC DNA]</scope>
    <source>
        <strain evidence="3">SpSt-69</strain>
    </source>
</reference>
<evidence type="ECO:0000259" key="2">
    <source>
        <dbReference type="PROSITE" id="PS50263"/>
    </source>
</evidence>
<protein>
    <recommendedName>
        <fullName evidence="2">CN hydrolase domain-containing protein</fullName>
    </recommendedName>
</protein>
<dbReference type="PANTHER" id="PTHR43674">
    <property type="entry name" value="NITRILASE C965.09-RELATED"/>
    <property type="match status" value="1"/>
</dbReference>
<dbReference type="AlphaFoldDB" id="A0A7V4E4C2"/>
<dbReference type="InterPro" id="IPR050345">
    <property type="entry name" value="Aliph_Amidase/BUP"/>
</dbReference>
<proteinExistence type="predicted"/>
<dbReference type="PROSITE" id="PS50263">
    <property type="entry name" value="CN_HYDROLASE"/>
    <property type="match status" value="1"/>
</dbReference>
<comment type="caution">
    <text evidence="3">The sequence shown here is derived from an EMBL/GenBank/DDBJ whole genome shotgun (WGS) entry which is preliminary data.</text>
</comment>
<gene>
    <name evidence="3" type="ORF">ENU66_05715</name>
</gene>
<dbReference type="Gene3D" id="3.60.110.10">
    <property type="entry name" value="Carbon-nitrogen hydrolase"/>
    <property type="match status" value="1"/>
</dbReference>
<organism evidence="3">
    <name type="scientific">candidate division WOR-3 bacterium</name>
    <dbReference type="NCBI Taxonomy" id="2052148"/>
    <lineage>
        <taxon>Bacteria</taxon>
        <taxon>Bacteria division WOR-3</taxon>
    </lineage>
</organism>
<dbReference type="InterPro" id="IPR003010">
    <property type="entry name" value="C-N_Hydrolase"/>
</dbReference>
<dbReference type="GO" id="GO:0016811">
    <property type="term" value="F:hydrolase activity, acting on carbon-nitrogen (but not peptide) bonds, in linear amides"/>
    <property type="evidence" value="ECO:0007669"/>
    <property type="project" value="UniProtKB-ARBA"/>
</dbReference>
<evidence type="ECO:0000256" key="1">
    <source>
        <dbReference type="ARBA" id="ARBA00022801"/>
    </source>
</evidence>
<name>A0A7V4E4C2_UNCW3</name>